<feature type="region of interest" description="Disordered" evidence="8">
    <location>
        <begin position="1"/>
        <end position="62"/>
    </location>
</feature>
<evidence type="ECO:0000256" key="6">
    <source>
        <dbReference type="ARBA" id="ARBA00023306"/>
    </source>
</evidence>
<keyword evidence="4" id="KW-0236">DNA replication inhibitor</keyword>
<keyword evidence="3 7" id="KW-0227">DNA damage</keyword>
<dbReference type="GO" id="GO:0031298">
    <property type="term" value="C:replication fork protection complex"/>
    <property type="evidence" value="ECO:0007669"/>
    <property type="project" value="TreeGrafter"/>
</dbReference>
<protein>
    <recommendedName>
        <fullName evidence="7">Chromosome segregation in meiosis protein</fullName>
    </recommendedName>
</protein>
<comment type="caution">
    <text evidence="10">The sequence shown here is derived from an EMBL/GenBank/DDBJ whole genome shotgun (WGS) entry which is preliminary data.</text>
</comment>
<comment type="subcellular location">
    <subcellularLocation>
        <location evidence="1 7">Nucleus</location>
    </subcellularLocation>
</comment>
<dbReference type="PANTHER" id="PTHR13220">
    <property type="entry name" value="TIMELESS INTERACTING-RELATED"/>
    <property type="match status" value="1"/>
</dbReference>
<feature type="domain" description="Chromosome segregation in meiosis protein 3" evidence="9">
    <location>
        <begin position="73"/>
        <end position="154"/>
    </location>
</feature>
<reference evidence="10" key="1">
    <citation type="submission" date="2017-09" db="EMBL/GenBank/DDBJ databases">
        <title>Polyketide synthases of a Diaporthe helianthi virulent isolate.</title>
        <authorList>
            <person name="Baroncelli R."/>
        </authorList>
    </citation>
    <scope>NUCLEOTIDE SEQUENCE [LARGE SCALE GENOMIC DNA]</scope>
    <source>
        <strain evidence="10">7/96</strain>
    </source>
</reference>
<dbReference type="InterPro" id="IPR012923">
    <property type="entry name" value="Csm3"/>
</dbReference>
<dbReference type="OrthoDB" id="437078at2759"/>
<evidence type="ECO:0000256" key="7">
    <source>
        <dbReference type="RuleBase" id="RU366049"/>
    </source>
</evidence>
<dbReference type="InterPro" id="IPR040038">
    <property type="entry name" value="TIPIN/Csm3/Swi3"/>
</dbReference>
<dbReference type="GO" id="GO:0003677">
    <property type="term" value="F:DNA binding"/>
    <property type="evidence" value="ECO:0007669"/>
    <property type="project" value="TreeGrafter"/>
</dbReference>
<feature type="compositionally biased region" description="Acidic residues" evidence="8">
    <location>
        <begin position="231"/>
        <end position="242"/>
    </location>
</feature>
<sequence>MPSKTDSINAEPAASNFDDLDNYLMDGDLDDDPFASPKPEDNSKSNKRKEPGDGLGIDEEVSVAKKARVPRVKLDKDRLVSEKGIPALKKRSGKLRLKGKGHEWSDASRLLSFYQEWLDDLFPKAKFLDALAMVEKTGHHKEMQKMRMDWINEGRPKSTVVADGGDDDEPTGEQQEPEAGAVPRQADRVAPIFENSANEARPSTPPAEDLFGDDIYGATPIGARKNGGPAETEDEPDQDELDALMAEMDQELSVPSRPTGGAAKSIFGDGKPKVAERPRPADPDDDDLDALMAEAEADHGPTRPTQASAPTSKTAPAGFDDEEEAMAEMDGLW</sequence>
<dbReference type="GO" id="GO:0043111">
    <property type="term" value="P:replication fork arrest"/>
    <property type="evidence" value="ECO:0007669"/>
    <property type="project" value="TreeGrafter"/>
</dbReference>
<feature type="compositionally biased region" description="Basic and acidic residues" evidence="8">
    <location>
        <begin position="38"/>
        <end position="52"/>
    </location>
</feature>
<feature type="region of interest" description="Disordered" evidence="8">
    <location>
        <begin position="155"/>
        <end position="333"/>
    </location>
</feature>
<dbReference type="GO" id="GO:0000076">
    <property type="term" value="P:DNA replication checkpoint signaling"/>
    <property type="evidence" value="ECO:0007669"/>
    <property type="project" value="UniProtKB-UniRule"/>
</dbReference>
<organism evidence="10 11">
    <name type="scientific">Diaporthe helianthi</name>
    <dbReference type="NCBI Taxonomy" id="158607"/>
    <lineage>
        <taxon>Eukaryota</taxon>
        <taxon>Fungi</taxon>
        <taxon>Dikarya</taxon>
        <taxon>Ascomycota</taxon>
        <taxon>Pezizomycotina</taxon>
        <taxon>Sordariomycetes</taxon>
        <taxon>Sordariomycetidae</taxon>
        <taxon>Diaporthales</taxon>
        <taxon>Diaporthaceae</taxon>
        <taxon>Diaporthe</taxon>
    </lineage>
</organism>
<name>A0A2P5I1A2_DIAHE</name>
<dbReference type="GO" id="GO:0031297">
    <property type="term" value="P:replication fork processing"/>
    <property type="evidence" value="ECO:0007669"/>
    <property type="project" value="UniProtKB-UniRule"/>
</dbReference>
<keyword evidence="11" id="KW-1185">Reference proteome</keyword>
<keyword evidence="6 7" id="KW-0131">Cell cycle</keyword>
<feature type="compositionally biased region" description="Basic and acidic residues" evidence="8">
    <location>
        <begin position="270"/>
        <end position="282"/>
    </location>
</feature>
<comment type="similarity">
    <text evidence="2 7">Belongs to the CSM3 family.</text>
</comment>
<dbReference type="GO" id="GO:0006974">
    <property type="term" value="P:DNA damage response"/>
    <property type="evidence" value="ECO:0007669"/>
    <property type="project" value="UniProtKB-KW"/>
</dbReference>
<evidence type="ECO:0000313" key="11">
    <source>
        <dbReference type="Proteomes" id="UP000094444"/>
    </source>
</evidence>
<dbReference type="InParanoid" id="A0A2P5I1A2"/>
<gene>
    <name evidence="10" type="ORF">DHEL01_v205299</name>
</gene>
<dbReference type="PANTHER" id="PTHR13220:SF11">
    <property type="entry name" value="TIMELESS-INTERACTING PROTEIN"/>
    <property type="match status" value="1"/>
</dbReference>
<accession>A0A2P5I1A2</accession>
<dbReference type="STRING" id="158607.A0A2P5I1A2"/>
<dbReference type="Pfam" id="PF07962">
    <property type="entry name" value="Swi3"/>
    <property type="match status" value="1"/>
</dbReference>
<evidence type="ECO:0000256" key="4">
    <source>
        <dbReference type="ARBA" id="ARBA00022880"/>
    </source>
</evidence>
<feature type="compositionally biased region" description="Polar residues" evidence="8">
    <location>
        <begin position="303"/>
        <end position="314"/>
    </location>
</feature>
<evidence type="ECO:0000259" key="9">
    <source>
        <dbReference type="Pfam" id="PF07962"/>
    </source>
</evidence>
<dbReference type="AlphaFoldDB" id="A0A2P5I1A2"/>
<evidence type="ECO:0000256" key="8">
    <source>
        <dbReference type="SAM" id="MobiDB-lite"/>
    </source>
</evidence>
<proteinExistence type="inferred from homology"/>
<comment type="function">
    <text evidence="7">Plays an important role in the control of DNA replication and the maintenance of replication fork stability.</text>
</comment>
<evidence type="ECO:0000256" key="3">
    <source>
        <dbReference type="ARBA" id="ARBA00022763"/>
    </source>
</evidence>
<evidence type="ECO:0000256" key="2">
    <source>
        <dbReference type="ARBA" id="ARBA00006075"/>
    </source>
</evidence>
<dbReference type="EMBL" id="MAVT02000384">
    <property type="protein sequence ID" value="POS76303.1"/>
    <property type="molecule type" value="Genomic_DNA"/>
</dbReference>
<evidence type="ECO:0000256" key="1">
    <source>
        <dbReference type="ARBA" id="ARBA00004123"/>
    </source>
</evidence>
<dbReference type="Proteomes" id="UP000094444">
    <property type="component" value="Unassembled WGS sequence"/>
</dbReference>
<evidence type="ECO:0000256" key="5">
    <source>
        <dbReference type="ARBA" id="ARBA00023242"/>
    </source>
</evidence>
<keyword evidence="5 7" id="KW-0539">Nucleus</keyword>
<evidence type="ECO:0000313" key="10">
    <source>
        <dbReference type="EMBL" id="POS76303.1"/>
    </source>
</evidence>
<dbReference type="FunCoup" id="A0A2P5I1A2">
    <property type="interactions" value="215"/>
</dbReference>